<evidence type="ECO:0000313" key="1">
    <source>
        <dbReference type="EMBL" id="DAF92364.1"/>
    </source>
</evidence>
<reference evidence="1" key="1">
    <citation type="journal article" date="2021" name="Proc. Natl. Acad. Sci. U.S.A.">
        <title>A Catalog of Tens of Thousands of Viruses from Human Metagenomes Reveals Hidden Associations with Chronic Diseases.</title>
        <authorList>
            <person name="Tisza M.J."/>
            <person name="Buck C.B."/>
        </authorList>
    </citation>
    <scope>NUCLEOTIDE SEQUENCE</scope>
    <source>
        <strain evidence="1">CtOpw2</strain>
    </source>
</reference>
<name>A0A8S5UD53_9CAUD</name>
<dbReference type="EMBL" id="BK016065">
    <property type="protein sequence ID" value="DAF92364.1"/>
    <property type="molecule type" value="Genomic_DNA"/>
</dbReference>
<organism evidence="1">
    <name type="scientific">Myoviridae sp. ctOpw2</name>
    <dbReference type="NCBI Taxonomy" id="2825093"/>
    <lineage>
        <taxon>Viruses</taxon>
        <taxon>Duplodnaviria</taxon>
        <taxon>Heunggongvirae</taxon>
        <taxon>Uroviricota</taxon>
        <taxon>Caudoviricetes</taxon>
    </lineage>
</organism>
<proteinExistence type="predicted"/>
<sequence>MSKIPKEIVDKIEQRNALNEEIAKWCKENLEMDGMNSDFADITDYHTGGEQGRDDCKEWCDQTCKGEDWYEGDYYWETEYEGKYLHMDFDI</sequence>
<protein>
    <submittedName>
        <fullName evidence="1">Uncharacterized protein</fullName>
    </submittedName>
</protein>
<accession>A0A8S5UD53</accession>